<dbReference type="Proteomes" id="UP000095281">
    <property type="component" value="Unplaced"/>
</dbReference>
<reference evidence="2" key="1">
    <citation type="submission" date="2016-11" db="UniProtKB">
        <authorList>
            <consortium name="WormBaseParasite"/>
        </authorList>
    </citation>
    <scope>IDENTIFICATION</scope>
</reference>
<name>A0A1I8BGY7_MELHA</name>
<evidence type="ECO:0000313" key="1">
    <source>
        <dbReference type="Proteomes" id="UP000095281"/>
    </source>
</evidence>
<evidence type="ECO:0000313" key="2">
    <source>
        <dbReference type="WBParaSite" id="MhA1_Contig236.frz3.gene8"/>
    </source>
</evidence>
<dbReference type="WBParaSite" id="MhA1_Contig236.frz3.gene8">
    <property type="protein sequence ID" value="MhA1_Contig236.frz3.gene8"/>
    <property type="gene ID" value="MhA1_Contig236.frz3.gene8"/>
</dbReference>
<accession>A0A1I8BGY7</accession>
<dbReference type="AlphaFoldDB" id="A0A1I8BGY7"/>
<keyword evidence="1" id="KW-1185">Reference proteome</keyword>
<protein>
    <submittedName>
        <fullName evidence="2">Uncharacterized protein</fullName>
    </submittedName>
</protein>
<proteinExistence type="predicted"/>
<organism evidence="1 2">
    <name type="scientific">Meloidogyne hapla</name>
    <name type="common">Root-knot nematode worm</name>
    <dbReference type="NCBI Taxonomy" id="6305"/>
    <lineage>
        <taxon>Eukaryota</taxon>
        <taxon>Metazoa</taxon>
        <taxon>Ecdysozoa</taxon>
        <taxon>Nematoda</taxon>
        <taxon>Chromadorea</taxon>
        <taxon>Rhabditida</taxon>
        <taxon>Tylenchina</taxon>
        <taxon>Tylenchomorpha</taxon>
        <taxon>Tylenchoidea</taxon>
        <taxon>Meloidogynidae</taxon>
        <taxon>Meloidogyninae</taxon>
        <taxon>Meloidogyne</taxon>
    </lineage>
</organism>
<sequence length="176" mass="18905">MPPTPFPKELRNKNVLQQSGSNMSFVLLAICVSSSNPSMAVQHHHQPSGLIHLGPGISPTCPRHGRAAQMLLAAAAANRSGMTAGGGGGSGGSSITTPPPPLQMNLSNNNSTIPPTQKVQANINIVDGLSSLNGQYSCDNKFASWKCSNNNKWRCLWREWKRKCWTKTKDNGEVQV</sequence>